<comment type="caution">
    <text evidence="2">The sequence shown here is derived from an EMBL/GenBank/DDBJ whole genome shotgun (WGS) entry which is preliminary data.</text>
</comment>
<dbReference type="EMBL" id="MEUN01000092">
    <property type="protein sequence ID" value="OGC44070.1"/>
    <property type="molecule type" value="Genomic_DNA"/>
</dbReference>
<dbReference type="Gene3D" id="3.90.79.10">
    <property type="entry name" value="Nucleoside Triphosphate Pyrophosphohydrolase"/>
    <property type="match status" value="1"/>
</dbReference>
<dbReference type="Pfam" id="PF00293">
    <property type="entry name" value="NUDIX"/>
    <property type="match status" value="1"/>
</dbReference>
<dbReference type="PROSITE" id="PS51462">
    <property type="entry name" value="NUDIX"/>
    <property type="match status" value="1"/>
</dbReference>
<protein>
    <recommendedName>
        <fullName evidence="1">Nudix hydrolase domain-containing protein</fullName>
    </recommendedName>
</protein>
<gene>
    <name evidence="2" type="ORF">A2400_00840</name>
</gene>
<evidence type="ECO:0000259" key="1">
    <source>
        <dbReference type="PROSITE" id="PS51462"/>
    </source>
</evidence>
<dbReference type="SUPFAM" id="SSF55811">
    <property type="entry name" value="Nudix"/>
    <property type="match status" value="1"/>
</dbReference>
<dbReference type="Proteomes" id="UP000177434">
    <property type="component" value="Unassembled WGS sequence"/>
</dbReference>
<dbReference type="InterPro" id="IPR000086">
    <property type="entry name" value="NUDIX_hydrolase_dom"/>
</dbReference>
<organism evidence="2 3">
    <name type="scientific">candidate division WS6 bacterium RIFOXYB1_FULL_33_14</name>
    <dbReference type="NCBI Taxonomy" id="1817896"/>
    <lineage>
        <taxon>Bacteria</taxon>
        <taxon>Candidatus Dojkabacteria</taxon>
    </lineage>
</organism>
<name>A0A1F4UGY4_9BACT</name>
<dbReference type="AlphaFoldDB" id="A0A1F4UGY4"/>
<feature type="domain" description="Nudix hydrolase" evidence="1">
    <location>
        <begin position="15"/>
        <end position="144"/>
    </location>
</feature>
<evidence type="ECO:0000313" key="2">
    <source>
        <dbReference type="EMBL" id="OGC44070.1"/>
    </source>
</evidence>
<accession>A0A1F4UGY4</accession>
<dbReference type="InterPro" id="IPR015797">
    <property type="entry name" value="NUDIX_hydrolase-like_dom_sf"/>
</dbReference>
<proteinExistence type="predicted"/>
<evidence type="ECO:0000313" key="3">
    <source>
        <dbReference type="Proteomes" id="UP000177434"/>
    </source>
</evidence>
<sequence>MTNKETLLRGDKENPYHLSIGQVIINNQNQIALIQKPDGVLTLPRETTYLKESFSEALERGAIEEIGITIKPIRFLGSLITSFNRDSETVIEKSTLYFLSEMLEQTEKKLEEDELEDTVIWINPIEAIEKLNEQENPEAEIVVRASGE</sequence>
<reference evidence="2 3" key="1">
    <citation type="journal article" date="2016" name="Nat. Commun.">
        <title>Thousands of microbial genomes shed light on interconnected biogeochemical processes in an aquifer system.</title>
        <authorList>
            <person name="Anantharaman K."/>
            <person name="Brown C.T."/>
            <person name="Hug L.A."/>
            <person name="Sharon I."/>
            <person name="Castelle C.J."/>
            <person name="Probst A.J."/>
            <person name="Thomas B.C."/>
            <person name="Singh A."/>
            <person name="Wilkins M.J."/>
            <person name="Karaoz U."/>
            <person name="Brodie E.L."/>
            <person name="Williams K.H."/>
            <person name="Hubbard S.S."/>
            <person name="Banfield J.F."/>
        </authorList>
    </citation>
    <scope>NUCLEOTIDE SEQUENCE [LARGE SCALE GENOMIC DNA]</scope>
</reference>